<evidence type="ECO:0000256" key="1">
    <source>
        <dbReference type="SAM" id="MobiDB-lite"/>
    </source>
</evidence>
<feature type="region of interest" description="Disordered" evidence="1">
    <location>
        <begin position="393"/>
        <end position="412"/>
    </location>
</feature>
<gene>
    <name evidence="2" type="ORF">D9757_007449</name>
</gene>
<evidence type="ECO:0000313" key="3">
    <source>
        <dbReference type="Proteomes" id="UP000518752"/>
    </source>
</evidence>
<dbReference type="EMBL" id="JAACJN010000042">
    <property type="protein sequence ID" value="KAF5384647.1"/>
    <property type="molecule type" value="Genomic_DNA"/>
</dbReference>
<dbReference type="Proteomes" id="UP000518752">
    <property type="component" value="Unassembled WGS sequence"/>
</dbReference>
<reference evidence="2 3" key="1">
    <citation type="journal article" date="2020" name="ISME J.">
        <title>Uncovering the hidden diversity of litter-decomposition mechanisms in mushroom-forming fungi.</title>
        <authorList>
            <person name="Floudas D."/>
            <person name="Bentzer J."/>
            <person name="Ahren D."/>
            <person name="Johansson T."/>
            <person name="Persson P."/>
            <person name="Tunlid A."/>
        </authorList>
    </citation>
    <scope>NUCLEOTIDE SEQUENCE [LARGE SCALE GENOMIC DNA]</scope>
    <source>
        <strain evidence="2 3">CBS 406.79</strain>
    </source>
</reference>
<proteinExistence type="predicted"/>
<evidence type="ECO:0000313" key="2">
    <source>
        <dbReference type="EMBL" id="KAF5384647.1"/>
    </source>
</evidence>
<protein>
    <submittedName>
        <fullName evidence="2">Uncharacterized protein</fullName>
    </submittedName>
</protein>
<organism evidence="2 3">
    <name type="scientific">Collybiopsis confluens</name>
    <dbReference type="NCBI Taxonomy" id="2823264"/>
    <lineage>
        <taxon>Eukaryota</taxon>
        <taxon>Fungi</taxon>
        <taxon>Dikarya</taxon>
        <taxon>Basidiomycota</taxon>
        <taxon>Agaricomycotina</taxon>
        <taxon>Agaricomycetes</taxon>
        <taxon>Agaricomycetidae</taxon>
        <taxon>Agaricales</taxon>
        <taxon>Marasmiineae</taxon>
        <taxon>Omphalotaceae</taxon>
        <taxon>Collybiopsis</taxon>
    </lineage>
</organism>
<keyword evidence="3" id="KW-1185">Reference proteome</keyword>
<name>A0A8H5HJZ2_9AGAR</name>
<accession>A0A8H5HJZ2</accession>
<comment type="caution">
    <text evidence="2">The sequence shown here is derived from an EMBL/GenBank/DDBJ whole genome shotgun (WGS) entry which is preliminary data.</text>
</comment>
<dbReference type="AlphaFoldDB" id="A0A8H5HJZ2"/>
<sequence length="426" mass="48298">MSEVRFLKDSSLFDLGHTAVSEKRGTLVQKFLEELIQHTELVKDTELGKEIDYLLRSIPGASSKQDVLEVPAEPILASGKQMEIEVEDSPLPPSLDDSRLRHKEMNISSMVEKDSTSSKLESEHKMFDYPFTDNPPAYYERHAPKSLPFEVKDSEFKRPAKRKELDLNIQDDFREDDHDIMVQTGGPRDIVKKLWLEFDDKGGKGGRATCDLFVTHFVYQKGDEIRHHGAGEYEQGELFFELDLDSPDGGCFTKVELSVELNDARDKALKLMHWEPRLNFDSKRPVKRTVNKNWNISGGLSANMASPANMTGAIGGATTLEYMEFAAAVNDKSRGNSARWTVTPSKGEKTMKRLFFSLFVRHLHNPLPLIAYISLECVYIPPRNPFLRTITRRKSAEQTQRAPGPKDLSRAGVKDGRYRISSGIYQ</sequence>